<dbReference type="AlphaFoldDB" id="A0AAW0XT25"/>
<comment type="caution">
    <text evidence="1">The sequence shown here is derived from an EMBL/GenBank/DDBJ whole genome shotgun (WGS) entry which is preliminary data.</text>
</comment>
<evidence type="ECO:0000313" key="1">
    <source>
        <dbReference type="EMBL" id="KAK8746120.1"/>
    </source>
</evidence>
<dbReference type="EMBL" id="JARKIK010000018">
    <property type="protein sequence ID" value="KAK8746120.1"/>
    <property type="molecule type" value="Genomic_DNA"/>
</dbReference>
<gene>
    <name evidence="1" type="ORF">OTU49_017262</name>
</gene>
<accession>A0AAW0XT25</accession>
<dbReference type="Proteomes" id="UP001445076">
    <property type="component" value="Unassembled WGS sequence"/>
</dbReference>
<name>A0AAW0XT25_CHEQU</name>
<sequence length="634" mass="72124">MPVKNYDKGLVKDNSNKLTQEDSILLIQDNLKKLSKNGIKHAKNENPKIVNNISSMPYTNSQGNEFTKKSVKNQSSHIKEQTNTSGKLTWSGGHFIEEMLNQTLTDEEENEDLSFIIDKIINIKVNSNPTECRISQQTGIQGESKNQKIGMRNSTQNHGEMQIEEHLKSYNLCKENMYLKDMNNEKLFDSEKKDQLQETSCRGDEYEDKENNPENFFDRIYRKLYKRNKENNLTNPVQNRLSCKLNKALCTNPNDDSLEDKSYICKDEEMGIRNPNIYTKKGDSDELSDARKSHCELKQPSQVLVQKAILHENHTANEFLADLYHDFCSPKSEVNSSFCQVSKDMFDDTDDLGVVASHTSLPNLQSTPYLIGNGASDMPLHLIEQSPNACVIKMDSRLSCLSYTSPLQHNLEDSCKKLLHDKCLLSSTLLSSNISDILNYSDSRLNRQSSANTCSRHIKYKNDAVSSGNCNPPICCNTPRINKRPNMSKLCFQLFDSFSDCEDSISKDSRPAQVNISYEEKLQQLSMIKISHTHEKENNLYSKYSNKESFALHTQSKENEQNCNSNELEINECKSVNLAVGKQDRGGKASICPGTDDETMPCDPFSPFGVNLTLAERLRMKFPYKTFVKLLDDI</sequence>
<proteinExistence type="predicted"/>
<keyword evidence="2" id="KW-1185">Reference proteome</keyword>
<evidence type="ECO:0000313" key="2">
    <source>
        <dbReference type="Proteomes" id="UP001445076"/>
    </source>
</evidence>
<protein>
    <submittedName>
        <fullName evidence="1">Uncharacterized protein</fullName>
    </submittedName>
</protein>
<organism evidence="1 2">
    <name type="scientific">Cherax quadricarinatus</name>
    <name type="common">Australian red claw crayfish</name>
    <dbReference type="NCBI Taxonomy" id="27406"/>
    <lineage>
        <taxon>Eukaryota</taxon>
        <taxon>Metazoa</taxon>
        <taxon>Ecdysozoa</taxon>
        <taxon>Arthropoda</taxon>
        <taxon>Crustacea</taxon>
        <taxon>Multicrustacea</taxon>
        <taxon>Malacostraca</taxon>
        <taxon>Eumalacostraca</taxon>
        <taxon>Eucarida</taxon>
        <taxon>Decapoda</taxon>
        <taxon>Pleocyemata</taxon>
        <taxon>Astacidea</taxon>
        <taxon>Parastacoidea</taxon>
        <taxon>Parastacidae</taxon>
        <taxon>Cherax</taxon>
    </lineage>
</organism>
<reference evidence="1 2" key="1">
    <citation type="journal article" date="2024" name="BMC Genomics">
        <title>Genome assembly of redclaw crayfish (Cherax quadricarinatus) provides insights into its immune adaptation and hypoxia tolerance.</title>
        <authorList>
            <person name="Liu Z."/>
            <person name="Zheng J."/>
            <person name="Li H."/>
            <person name="Fang K."/>
            <person name="Wang S."/>
            <person name="He J."/>
            <person name="Zhou D."/>
            <person name="Weng S."/>
            <person name="Chi M."/>
            <person name="Gu Z."/>
            <person name="He J."/>
            <person name="Li F."/>
            <person name="Wang M."/>
        </authorList>
    </citation>
    <scope>NUCLEOTIDE SEQUENCE [LARGE SCALE GENOMIC DNA]</scope>
    <source>
        <strain evidence="1">ZL_2023a</strain>
    </source>
</reference>